<evidence type="ECO:0000256" key="1">
    <source>
        <dbReference type="SAM" id="MobiDB-lite"/>
    </source>
</evidence>
<proteinExistence type="predicted"/>
<evidence type="ECO:0000313" key="3">
    <source>
        <dbReference type="Proteomes" id="UP001195483"/>
    </source>
</evidence>
<dbReference type="Proteomes" id="UP001195483">
    <property type="component" value="Unassembled WGS sequence"/>
</dbReference>
<feature type="non-terminal residue" evidence="2">
    <location>
        <position position="1"/>
    </location>
</feature>
<dbReference type="AlphaFoldDB" id="A0AAE0VI02"/>
<reference evidence="2" key="2">
    <citation type="journal article" date="2021" name="Genome Biol. Evol.">
        <title>Developing a high-quality reference genome for a parasitic bivalve with doubly uniparental inheritance (Bivalvia: Unionida).</title>
        <authorList>
            <person name="Smith C.H."/>
        </authorList>
    </citation>
    <scope>NUCLEOTIDE SEQUENCE</scope>
    <source>
        <strain evidence="2">CHS0354</strain>
        <tissue evidence="2">Mantle</tissue>
    </source>
</reference>
<protein>
    <submittedName>
        <fullName evidence="2">Uncharacterized protein</fullName>
    </submittedName>
</protein>
<reference evidence="2" key="1">
    <citation type="journal article" date="2021" name="Genome Biol. Evol.">
        <title>A High-Quality Reference Genome for a Parasitic Bivalve with Doubly Uniparental Inheritance (Bivalvia: Unionida).</title>
        <authorList>
            <person name="Smith C.H."/>
        </authorList>
    </citation>
    <scope>NUCLEOTIDE SEQUENCE</scope>
    <source>
        <strain evidence="2">CHS0354</strain>
    </source>
</reference>
<reference evidence="2" key="3">
    <citation type="submission" date="2023-05" db="EMBL/GenBank/DDBJ databases">
        <authorList>
            <person name="Smith C.H."/>
        </authorList>
    </citation>
    <scope>NUCLEOTIDE SEQUENCE</scope>
    <source>
        <strain evidence="2">CHS0354</strain>
        <tissue evidence="2">Mantle</tissue>
    </source>
</reference>
<feature type="region of interest" description="Disordered" evidence="1">
    <location>
        <begin position="1"/>
        <end position="27"/>
    </location>
</feature>
<accession>A0AAE0VI02</accession>
<gene>
    <name evidence="2" type="ORF">CHS0354_002165</name>
</gene>
<dbReference type="EMBL" id="JAEAOA010000192">
    <property type="protein sequence ID" value="KAK3578594.1"/>
    <property type="molecule type" value="Genomic_DNA"/>
</dbReference>
<organism evidence="2 3">
    <name type="scientific">Potamilus streckersoni</name>
    <dbReference type="NCBI Taxonomy" id="2493646"/>
    <lineage>
        <taxon>Eukaryota</taxon>
        <taxon>Metazoa</taxon>
        <taxon>Spiralia</taxon>
        <taxon>Lophotrochozoa</taxon>
        <taxon>Mollusca</taxon>
        <taxon>Bivalvia</taxon>
        <taxon>Autobranchia</taxon>
        <taxon>Heteroconchia</taxon>
        <taxon>Palaeoheterodonta</taxon>
        <taxon>Unionida</taxon>
        <taxon>Unionoidea</taxon>
        <taxon>Unionidae</taxon>
        <taxon>Ambleminae</taxon>
        <taxon>Lampsilini</taxon>
        <taxon>Potamilus</taxon>
    </lineage>
</organism>
<comment type="caution">
    <text evidence="2">The sequence shown here is derived from an EMBL/GenBank/DDBJ whole genome shotgun (WGS) entry which is preliminary data.</text>
</comment>
<feature type="compositionally biased region" description="Polar residues" evidence="1">
    <location>
        <begin position="1"/>
        <end position="18"/>
    </location>
</feature>
<sequence>QWATSTKGRLLHQLQSEATKGKPPREQRINYRLRTEKTLIKTSRGQDNLAFCHMCQVEDTIHHIFNE</sequence>
<name>A0AAE0VI02_9BIVA</name>
<keyword evidence="3" id="KW-1185">Reference proteome</keyword>
<evidence type="ECO:0000313" key="2">
    <source>
        <dbReference type="EMBL" id="KAK3578594.1"/>
    </source>
</evidence>